<gene>
    <name evidence="7" type="ORF">CATMQ487_44830</name>
</gene>
<feature type="domain" description="HTH iclR-type" evidence="5">
    <location>
        <begin position="32"/>
        <end position="94"/>
    </location>
</feature>
<feature type="region of interest" description="Disordered" evidence="4">
    <location>
        <begin position="1"/>
        <end position="32"/>
    </location>
</feature>
<evidence type="ECO:0000256" key="3">
    <source>
        <dbReference type="ARBA" id="ARBA00023163"/>
    </source>
</evidence>
<dbReference type="InterPro" id="IPR036388">
    <property type="entry name" value="WH-like_DNA-bd_sf"/>
</dbReference>
<dbReference type="InterPro" id="IPR005471">
    <property type="entry name" value="Tscrpt_reg_IclR_N"/>
</dbReference>
<name>A0ABN6PTR0_9BURK</name>
<dbReference type="InterPro" id="IPR029016">
    <property type="entry name" value="GAF-like_dom_sf"/>
</dbReference>
<organism evidence="7 8">
    <name type="scientific">Sphaerotilus microaerophilus</name>
    <dbReference type="NCBI Taxonomy" id="2914710"/>
    <lineage>
        <taxon>Bacteria</taxon>
        <taxon>Pseudomonadati</taxon>
        <taxon>Pseudomonadota</taxon>
        <taxon>Betaproteobacteria</taxon>
        <taxon>Burkholderiales</taxon>
        <taxon>Sphaerotilaceae</taxon>
        <taxon>Sphaerotilus</taxon>
    </lineage>
</organism>
<dbReference type="InterPro" id="IPR036390">
    <property type="entry name" value="WH_DNA-bd_sf"/>
</dbReference>
<feature type="domain" description="IclR-ED" evidence="6">
    <location>
        <begin position="95"/>
        <end position="296"/>
    </location>
</feature>
<dbReference type="Pfam" id="PF09339">
    <property type="entry name" value="HTH_IclR"/>
    <property type="match status" value="1"/>
</dbReference>
<dbReference type="PANTHER" id="PTHR30136:SF8">
    <property type="entry name" value="TRANSCRIPTIONAL REGULATORY PROTEIN"/>
    <property type="match status" value="1"/>
</dbReference>
<reference evidence="7" key="1">
    <citation type="submission" date="2022-04" db="EMBL/GenBank/DDBJ databases">
        <title>Whole genome sequence of Sphaerotilus sp. FB-5.</title>
        <authorList>
            <person name="Takeda M."/>
            <person name="Narihara S."/>
            <person name="Akimoto M."/>
            <person name="Akimoto R."/>
            <person name="Nishiyashiki S."/>
            <person name="Murakami T."/>
        </authorList>
    </citation>
    <scope>NUCLEOTIDE SEQUENCE</scope>
    <source>
        <strain evidence="7">FB-5</strain>
    </source>
</reference>
<evidence type="ECO:0000259" key="6">
    <source>
        <dbReference type="PROSITE" id="PS51078"/>
    </source>
</evidence>
<dbReference type="Gene3D" id="3.30.450.40">
    <property type="match status" value="1"/>
</dbReference>
<sequence>MASTRTSHRSDSGLADDEDIDSRPDNRPQRGIQSIEVGGQLLRALVQEGRPMALKDLARAADMVPGKAHPYLVSFVKLGLIEQQATTGHYGLGPLALQLGLISLQQFDPLRLASERMTRLAVELGHTVALAVWGNRGPAVVRIEYAPSPVHVAMRHGMVMSLRGTATGKVFAAYLPRPTVLAALAAEAAWAAAAEGFRLGTDPAPLPGTPGQPAPGLDAAFEQELQRVRATGLGGVVDEAVVGVSALAAPVFDMAGRIVVAITAIGHSACFDAQATGRVGVALKACADELTRQTDGHAPD</sequence>
<evidence type="ECO:0000259" key="5">
    <source>
        <dbReference type="PROSITE" id="PS51077"/>
    </source>
</evidence>
<proteinExistence type="predicted"/>
<dbReference type="SMART" id="SM00346">
    <property type="entry name" value="HTH_ICLR"/>
    <property type="match status" value="1"/>
</dbReference>
<keyword evidence="8" id="KW-1185">Reference proteome</keyword>
<dbReference type="PANTHER" id="PTHR30136">
    <property type="entry name" value="HELIX-TURN-HELIX TRANSCRIPTIONAL REGULATOR, ICLR FAMILY"/>
    <property type="match status" value="1"/>
</dbReference>
<evidence type="ECO:0000313" key="8">
    <source>
        <dbReference type="Proteomes" id="UP001057498"/>
    </source>
</evidence>
<protein>
    <submittedName>
        <fullName evidence="7">Transcriptional regulator</fullName>
    </submittedName>
</protein>
<dbReference type="PROSITE" id="PS51077">
    <property type="entry name" value="HTH_ICLR"/>
    <property type="match status" value="1"/>
</dbReference>
<dbReference type="EMBL" id="AP025730">
    <property type="protein sequence ID" value="BDI07513.1"/>
    <property type="molecule type" value="Genomic_DNA"/>
</dbReference>
<keyword evidence="2" id="KW-0238">DNA-binding</keyword>
<dbReference type="Pfam" id="PF01614">
    <property type="entry name" value="IclR_C"/>
    <property type="match status" value="2"/>
</dbReference>
<evidence type="ECO:0000256" key="4">
    <source>
        <dbReference type="SAM" id="MobiDB-lite"/>
    </source>
</evidence>
<accession>A0ABN6PTR0</accession>
<evidence type="ECO:0000313" key="7">
    <source>
        <dbReference type="EMBL" id="BDI07513.1"/>
    </source>
</evidence>
<dbReference type="PROSITE" id="PS51078">
    <property type="entry name" value="ICLR_ED"/>
    <property type="match status" value="1"/>
</dbReference>
<dbReference type="RefSeq" id="WP_251970695.1">
    <property type="nucleotide sequence ID" value="NZ_AP025730.1"/>
</dbReference>
<evidence type="ECO:0000256" key="2">
    <source>
        <dbReference type="ARBA" id="ARBA00023125"/>
    </source>
</evidence>
<dbReference type="Proteomes" id="UP001057498">
    <property type="component" value="Chromosome"/>
</dbReference>
<dbReference type="SUPFAM" id="SSF46785">
    <property type="entry name" value="Winged helix' DNA-binding domain"/>
    <property type="match status" value="1"/>
</dbReference>
<evidence type="ECO:0000256" key="1">
    <source>
        <dbReference type="ARBA" id="ARBA00023015"/>
    </source>
</evidence>
<dbReference type="SUPFAM" id="SSF55781">
    <property type="entry name" value="GAF domain-like"/>
    <property type="match status" value="1"/>
</dbReference>
<dbReference type="InterPro" id="IPR050707">
    <property type="entry name" value="HTH_MetabolicPath_Reg"/>
</dbReference>
<keyword evidence="3" id="KW-0804">Transcription</keyword>
<dbReference type="Gene3D" id="1.10.10.10">
    <property type="entry name" value="Winged helix-like DNA-binding domain superfamily/Winged helix DNA-binding domain"/>
    <property type="match status" value="1"/>
</dbReference>
<dbReference type="InterPro" id="IPR014757">
    <property type="entry name" value="Tscrpt_reg_IclR_C"/>
</dbReference>
<keyword evidence="1" id="KW-0805">Transcription regulation</keyword>